<keyword evidence="1" id="KW-1133">Transmembrane helix</keyword>
<protein>
    <submittedName>
        <fullName evidence="2">Uncharacterized protein</fullName>
    </submittedName>
</protein>
<accession>A0A1G6QL15</accession>
<feature type="transmembrane region" description="Helical" evidence="1">
    <location>
        <begin position="61"/>
        <end position="79"/>
    </location>
</feature>
<evidence type="ECO:0000313" key="3">
    <source>
        <dbReference type="Proteomes" id="UP000199411"/>
    </source>
</evidence>
<evidence type="ECO:0000256" key="1">
    <source>
        <dbReference type="SAM" id="Phobius"/>
    </source>
</evidence>
<keyword evidence="3" id="KW-1185">Reference proteome</keyword>
<dbReference type="AlphaFoldDB" id="A0A1G6QL15"/>
<evidence type="ECO:0000313" key="2">
    <source>
        <dbReference type="EMBL" id="SDC93082.1"/>
    </source>
</evidence>
<gene>
    <name evidence="2" type="ORF">SAMN05660835_01605</name>
</gene>
<reference evidence="3" key="1">
    <citation type="submission" date="2016-10" db="EMBL/GenBank/DDBJ databases">
        <authorList>
            <person name="Varghese N."/>
            <person name="Submissions S."/>
        </authorList>
    </citation>
    <scope>NUCLEOTIDE SEQUENCE [LARGE SCALE GENOMIC DNA]</scope>
    <source>
        <strain evidence="3">DSM 8415</strain>
    </source>
</reference>
<dbReference type="EMBL" id="FMYU01000012">
    <property type="protein sequence ID" value="SDC93082.1"/>
    <property type="molecule type" value="Genomic_DNA"/>
</dbReference>
<dbReference type="RefSeq" id="WP_216818767.1">
    <property type="nucleotide sequence ID" value="NZ_FMYU01000012.1"/>
</dbReference>
<keyword evidence="1" id="KW-0812">Transmembrane</keyword>
<proteinExistence type="predicted"/>
<dbReference type="Proteomes" id="UP000199411">
    <property type="component" value="Unassembled WGS sequence"/>
</dbReference>
<sequence length="81" mass="9701">MYNTRGYSFIVEYVLRGIYRTKEKDTYVESYDVSNLIYQGLEILFKKLSCFLSKYIMNGNLNYYIAYIIAMFIIALFVFKL</sequence>
<organism evidence="2 3">
    <name type="scientific">Desulfurella multipotens</name>
    <dbReference type="NCBI Taxonomy" id="79269"/>
    <lineage>
        <taxon>Bacteria</taxon>
        <taxon>Pseudomonadati</taxon>
        <taxon>Campylobacterota</taxon>
        <taxon>Desulfurellia</taxon>
        <taxon>Desulfurellales</taxon>
        <taxon>Desulfurellaceae</taxon>
        <taxon>Desulfurella</taxon>
    </lineage>
</organism>
<name>A0A1G6QL15_9BACT</name>
<keyword evidence="1" id="KW-0472">Membrane</keyword>